<proteinExistence type="predicted"/>
<dbReference type="EMBL" id="LR797484">
    <property type="protein sequence ID" value="CAB4219760.1"/>
    <property type="molecule type" value="Genomic_DNA"/>
</dbReference>
<reference evidence="1" key="1">
    <citation type="submission" date="2020-05" db="EMBL/GenBank/DDBJ databases">
        <authorList>
            <person name="Chiriac C."/>
            <person name="Salcher M."/>
            <person name="Ghai R."/>
            <person name="Kavagutti S V."/>
        </authorList>
    </citation>
    <scope>NUCLEOTIDE SEQUENCE</scope>
</reference>
<protein>
    <submittedName>
        <fullName evidence="1">Uncharacterized protein</fullName>
    </submittedName>
</protein>
<sequence length="58" mass="5909">MMKSFLLGRLKEASTWRGILMFLTGVGVHLAPGVADGVVAIGLASVGLIGALTPDTKA</sequence>
<dbReference type="EMBL" id="LR798404">
    <property type="protein sequence ID" value="CAB5229888.1"/>
    <property type="molecule type" value="Genomic_DNA"/>
</dbReference>
<dbReference type="EMBL" id="LR797072">
    <property type="protein sequence ID" value="CAB4184557.1"/>
    <property type="molecule type" value="Genomic_DNA"/>
</dbReference>
<accession>A0A6J5QPY5</accession>
<gene>
    <name evidence="1" type="ORF">UFOVP1113_16</name>
    <name evidence="3" type="ORF">UFOVP1563_38</name>
    <name evidence="2" type="ORF">UFOVP1627_20</name>
</gene>
<organism evidence="1">
    <name type="scientific">uncultured Caudovirales phage</name>
    <dbReference type="NCBI Taxonomy" id="2100421"/>
    <lineage>
        <taxon>Viruses</taxon>
        <taxon>Duplodnaviria</taxon>
        <taxon>Heunggongvirae</taxon>
        <taxon>Uroviricota</taxon>
        <taxon>Caudoviricetes</taxon>
        <taxon>Peduoviridae</taxon>
        <taxon>Maltschvirus</taxon>
        <taxon>Maltschvirus maltsch</taxon>
    </lineage>
</organism>
<name>A0A6J5QPY5_9CAUD</name>
<evidence type="ECO:0000313" key="3">
    <source>
        <dbReference type="EMBL" id="CAB5229888.1"/>
    </source>
</evidence>
<evidence type="ECO:0000313" key="1">
    <source>
        <dbReference type="EMBL" id="CAB4184557.1"/>
    </source>
</evidence>
<evidence type="ECO:0000313" key="2">
    <source>
        <dbReference type="EMBL" id="CAB4219760.1"/>
    </source>
</evidence>